<organism evidence="2 3">
    <name type="scientific">Paracoccus zhejiangensis</name>
    <dbReference type="NCBI Taxonomy" id="1077935"/>
    <lineage>
        <taxon>Bacteria</taxon>
        <taxon>Pseudomonadati</taxon>
        <taxon>Pseudomonadota</taxon>
        <taxon>Alphaproteobacteria</taxon>
        <taxon>Rhodobacterales</taxon>
        <taxon>Paracoccaceae</taxon>
        <taxon>Paracoccus</taxon>
    </lineage>
</organism>
<evidence type="ECO:0000256" key="1">
    <source>
        <dbReference type="SAM" id="SignalP"/>
    </source>
</evidence>
<evidence type="ECO:0008006" key="4">
    <source>
        <dbReference type="Google" id="ProtNLM"/>
    </source>
</evidence>
<feature type="chain" id="PRO_5014150924" description="Sel1 repeat family protein" evidence="1">
    <location>
        <begin position="24"/>
        <end position="184"/>
    </location>
</feature>
<dbReference type="AlphaFoldDB" id="A0A2H5F0B3"/>
<dbReference type="Gene3D" id="1.25.40.10">
    <property type="entry name" value="Tetratricopeptide repeat domain"/>
    <property type="match status" value="1"/>
</dbReference>
<dbReference type="EMBL" id="CP025430">
    <property type="protein sequence ID" value="AUH64972.1"/>
    <property type="molecule type" value="Genomic_DNA"/>
</dbReference>
<name>A0A2H5F0B3_9RHOB</name>
<protein>
    <recommendedName>
        <fullName evidence="4">Sel1 repeat family protein</fullName>
    </recommendedName>
</protein>
<evidence type="ECO:0000313" key="2">
    <source>
        <dbReference type="EMBL" id="AUH64972.1"/>
    </source>
</evidence>
<reference evidence="2 3" key="1">
    <citation type="journal article" date="2013" name="Antonie Van Leeuwenhoek">
        <title>Paracoccus zhejiangensis sp. nov., isolated from activated sludge in wastewater-treatment system.</title>
        <authorList>
            <person name="Wu Z.G."/>
            <person name="Zhang D.F."/>
            <person name="Liu Y.L."/>
            <person name="Wang F."/>
            <person name="Jiang X."/>
            <person name="Li C."/>
            <person name="Li S.P."/>
            <person name="Hong Q."/>
            <person name="Li W.J."/>
        </authorList>
    </citation>
    <scope>NUCLEOTIDE SEQUENCE [LARGE SCALE GENOMIC DNA]</scope>
    <source>
        <strain evidence="2 3">J6</strain>
    </source>
</reference>
<dbReference type="KEGG" id="pzh:CX676_12990"/>
<dbReference type="InterPro" id="IPR011990">
    <property type="entry name" value="TPR-like_helical_dom_sf"/>
</dbReference>
<dbReference type="SUPFAM" id="SSF81901">
    <property type="entry name" value="HCP-like"/>
    <property type="match status" value="1"/>
</dbReference>
<proteinExistence type="predicted"/>
<dbReference type="Proteomes" id="UP000234530">
    <property type="component" value="Chromosome"/>
</dbReference>
<gene>
    <name evidence="2" type="ORF">CX676_12990</name>
</gene>
<feature type="signal peptide" evidence="1">
    <location>
        <begin position="1"/>
        <end position="23"/>
    </location>
</feature>
<sequence length="184" mass="19764">MSEPATFPCIAALALTLALPAVAQQSDPYGTLNPDEQSMERMIQNAREGKLDMMTCASGYAMTKKGEHGIARETFTACADAGWTAAMTWMSQLDNNALAGPYDPDAAAEWSRRAAEAGDPIGKFNHGLDLIRGYGVARDEDAGRALIDQAAAEGVDSAIRLRNAGYDPDEVTPDADNWRYGPMF</sequence>
<dbReference type="OrthoDB" id="7848989at2"/>
<keyword evidence="1" id="KW-0732">Signal</keyword>
<accession>A0A2H5F0B3</accession>
<dbReference type="RefSeq" id="WP_101753001.1">
    <property type="nucleotide sequence ID" value="NZ_CP025430.1"/>
</dbReference>
<evidence type="ECO:0000313" key="3">
    <source>
        <dbReference type="Proteomes" id="UP000234530"/>
    </source>
</evidence>
<keyword evidence="3" id="KW-1185">Reference proteome</keyword>